<evidence type="ECO:0000256" key="1">
    <source>
        <dbReference type="ARBA" id="ARBA00006594"/>
    </source>
</evidence>
<dbReference type="PANTHER" id="PTHR30481:SF3">
    <property type="entry name" value="DNA ADENINE METHYLASE"/>
    <property type="match status" value="1"/>
</dbReference>
<dbReference type="GO" id="GO:0006298">
    <property type="term" value="P:mismatch repair"/>
    <property type="evidence" value="ECO:0007669"/>
    <property type="project" value="TreeGrafter"/>
</dbReference>
<evidence type="ECO:0000256" key="2">
    <source>
        <dbReference type="ARBA" id="ARBA00011900"/>
    </source>
</evidence>
<dbReference type="PANTHER" id="PTHR30481">
    <property type="entry name" value="DNA ADENINE METHYLASE"/>
    <property type="match status" value="1"/>
</dbReference>
<evidence type="ECO:0000256" key="3">
    <source>
        <dbReference type="ARBA" id="ARBA00022603"/>
    </source>
</evidence>
<dbReference type="PRINTS" id="PR00505">
    <property type="entry name" value="D12N6MTFRASE"/>
</dbReference>
<organism evidence="7 8">
    <name type="scientific">Candidatus Merdiplasma excrementigallinarum</name>
    <dbReference type="NCBI Taxonomy" id="2840864"/>
    <lineage>
        <taxon>Bacteria</taxon>
        <taxon>Bacillati</taxon>
        <taxon>Bacillota</taxon>
        <taxon>Clostridia</taxon>
        <taxon>Lachnospirales</taxon>
        <taxon>Lachnospiraceae</taxon>
        <taxon>Lachnospiraceae incertae sedis</taxon>
        <taxon>Candidatus Merdiplasma</taxon>
    </lineage>
</organism>
<reference evidence="7" key="2">
    <citation type="journal article" date="2021" name="PeerJ">
        <title>Extensive microbial diversity within the chicken gut microbiome revealed by metagenomics and culture.</title>
        <authorList>
            <person name="Gilroy R."/>
            <person name="Ravi A."/>
            <person name="Getino M."/>
            <person name="Pursley I."/>
            <person name="Horton D.L."/>
            <person name="Alikhan N.F."/>
            <person name="Baker D."/>
            <person name="Gharbi K."/>
            <person name="Hall N."/>
            <person name="Watson M."/>
            <person name="Adriaenssens E.M."/>
            <person name="Foster-Nyarko E."/>
            <person name="Jarju S."/>
            <person name="Secka A."/>
            <person name="Antonio M."/>
            <person name="Oren A."/>
            <person name="Chaudhuri R.R."/>
            <person name="La Ragione R."/>
            <person name="Hildebrand F."/>
            <person name="Pallen M.J."/>
        </authorList>
    </citation>
    <scope>NUCLEOTIDE SEQUENCE</scope>
    <source>
        <strain evidence="7">ChiBcec6-7307</strain>
    </source>
</reference>
<evidence type="ECO:0000256" key="4">
    <source>
        <dbReference type="ARBA" id="ARBA00022679"/>
    </source>
</evidence>
<dbReference type="Pfam" id="PF02086">
    <property type="entry name" value="MethyltransfD12"/>
    <property type="match status" value="2"/>
</dbReference>
<dbReference type="Proteomes" id="UP000886889">
    <property type="component" value="Unassembled WGS sequence"/>
</dbReference>
<protein>
    <recommendedName>
        <fullName evidence="2">site-specific DNA-methyltransferase (adenine-specific)</fullName>
        <ecNumber evidence="2">2.1.1.72</ecNumber>
    </recommendedName>
</protein>
<dbReference type="EC" id="2.1.1.72" evidence="2"/>
<dbReference type="GO" id="GO:0009007">
    <property type="term" value="F:site-specific DNA-methyltransferase (adenine-specific) activity"/>
    <property type="evidence" value="ECO:0007669"/>
    <property type="project" value="UniProtKB-EC"/>
</dbReference>
<dbReference type="GO" id="GO:0032259">
    <property type="term" value="P:methylation"/>
    <property type="evidence" value="ECO:0007669"/>
    <property type="project" value="UniProtKB-KW"/>
</dbReference>
<evidence type="ECO:0000313" key="7">
    <source>
        <dbReference type="EMBL" id="HIV23077.1"/>
    </source>
</evidence>
<evidence type="ECO:0000256" key="5">
    <source>
        <dbReference type="ARBA" id="ARBA00022691"/>
    </source>
</evidence>
<accession>A0A9D1NYP4</accession>
<dbReference type="GO" id="GO:0009307">
    <property type="term" value="P:DNA restriction-modification system"/>
    <property type="evidence" value="ECO:0007669"/>
    <property type="project" value="InterPro"/>
</dbReference>
<evidence type="ECO:0000256" key="6">
    <source>
        <dbReference type="ARBA" id="ARBA00047942"/>
    </source>
</evidence>
<dbReference type="GO" id="GO:1904047">
    <property type="term" value="F:S-adenosyl-L-methionine binding"/>
    <property type="evidence" value="ECO:0007669"/>
    <property type="project" value="TreeGrafter"/>
</dbReference>
<dbReference type="GO" id="GO:0043565">
    <property type="term" value="F:sequence-specific DNA binding"/>
    <property type="evidence" value="ECO:0007669"/>
    <property type="project" value="TreeGrafter"/>
</dbReference>
<proteinExistence type="inferred from homology"/>
<gene>
    <name evidence="7" type="ORF">IAC80_03965</name>
</gene>
<dbReference type="Gene3D" id="3.40.50.150">
    <property type="entry name" value="Vaccinia Virus protein VP39"/>
    <property type="match status" value="2"/>
</dbReference>
<dbReference type="AlphaFoldDB" id="A0A9D1NYP4"/>
<dbReference type="EMBL" id="DVOS01000037">
    <property type="protein sequence ID" value="HIV23077.1"/>
    <property type="molecule type" value="Genomic_DNA"/>
</dbReference>
<reference evidence="7" key="1">
    <citation type="submission" date="2020-10" db="EMBL/GenBank/DDBJ databases">
        <authorList>
            <person name="Gilroy R."/>
        </authorList>
    </citation>
    <scope>NUCLEOTIDE SEQUENCE</scope>
    <source>
        <strain evidence="7">ChiBcec6-7307</strain>
    </source>
</reference>
<dbReference type="InterPro" id="IPR029063">
    <property type="entry name" value="SAM-dependent_MTases_sf"/>
</dbReference>
<keyword evidence="3 7" id="KW-0489">Methyltransferase</keyword>
<name>A0A9D1NYP4_9FIRM</name>
<comment type="similarity">
    <text evidence="1">Belongs to the N(4)/N(6)-methyltransferase family.</text>
</comment>
<sequence>MKPLIKWPGGKTNELDRFLSLIPSYDRYIEPFVGGGALYFYLNPPKALINDTSRDLMDFYRLVKEQDPEFKRILNLYCSSFERLKEQCAVRYQDILALYRLYEEAQKQELDIRRLGLNEGLVRRIGEDPEIMTDLVTDGDEFLEQLRRMTEDKILRTIQNGKKKPLTDRDLKNNLITGFTSGFYMYFRNVFNEIAAGELAVTLPYRIANFYFIREYCYGAMFRYNHKGEFNIPYGGISYNGKDFGAKIRTIFGEDVARLLGRTEIYCEDFESFLDKLTLTERDFLFLDPPYDTDFSEYEGKDFDKNDQKRLADFLKRTRARFLLVLKNTGFIYGLYENCGFRILSFDNRYLYNMRSRNDRSAQHLLITNIPEEEIPWKRENFLI</sequence>
<keyword evidence="4" id="KW-0808">Transferase</keyword>
<comment type="catalytic activity">
    <reaction evidence="6">
        <text>a 2'-deoxyadenosine in DNA + S-adenosyl-L-methionine = an N(6)-methyl-2'-deoxyadenosine in DNA + S-adenosyl-L-homocysteine + H(+)</text>
        <dbReference type="Rhea" id="RHEA:15197"/>
        <dbReference type="Rhea" id="RHEA-COMP:12418"/>
        <dbReference type="Rhea" id="RHEA-COMP:12419"/>
        <dbReference type="ChEBI" id="CHEBI:15378"/>
        <dbReference type="ChEBI" id="CHEBI:57856"/>
        <dbReference type="ChEBI" id="CHEBI:59789"/>
        <dbReference type="ChEBI" id="CHEBI:90615"/>
        <dbReference type="ChEBI" id="CHEBI:90616"/>
        <dbReference type="EC" id="2.1.1.72"/>
    </reaction>
</comment>
<comment type="caution">
    <text evidence="7">The sequence shown here is derived from an EMBL/GenBank/DDBJ whole genome shotgun (WGS) entry which is preliminary data.</text>
</comment>
<evidence type="ECO:0000313" key="8">
    <source>
        <dbReference type="Proteomes" id="UP000886889"/>
    </source>
</evidence>
<dbReference type="SUPFAM" id="SSF53335">
    <property type="entry name" value="S-adenosyl-L-methionine-dependent methyltransferases"/>
    <property type="match status" value="1"/>
</dbReference>
<dbReference type="InterPro" id="IPR023095">
    <property type="entry name" value="Ade_MeTrfase_dom_2"/>
</dbReference>
<keyword evidence="5" id="KW-0949">S-adenosyl-L-methionine</keyword>
<dbReference type="Gene3D" id="1.10.1020.10">
    <property type="entry name" value="Adenine-specific Methyltransferase, Domain 2"/>
    <property type="match status" value="1"/>
</dbReference>
<dbReference type="InterPro" id="IPR012327">
    <property type="entry name" value="MeTrfase_D12"/>
</dbReference>